<evidence type="ECO:0000313" key="3">
    <source>
        <dbReference type="Proteomes" id="UP000887159"/>
    </source>
</evidence>
<organism evidence="2 3">
    <name type="scientific">Trichonephila clavipes</name>
    <name type="common">Golden silk orbweaver</name>
    <name type="synonym">Nephila clavipes</name>
    <dbReference type="NCBI Taxonomy" id="2585209"/>
    <lineage>
        <taxon>Eukaryota</taxon>
        <taxon>Metazoa</taxon>
        <taxon>Ecdysozoa</taxon>
        <taxon>Arthropoda</taxon>
        <taxon>Chelicerata</taxon>
        <taxon>Arachnida</taxon>
        <taxon>Araneae</taxon>
        <taxon>Araneomorphae</taxon>
        <taxon>Entelegynae</taxon>
        <taxon>Araneoidea</taxon>
        <taxon>Nephilidae</taxon>
        <taxon>Trichonephila</taxon>
    </lineage>
</organism>
<dbReference type="AlphaFoldDB" id="A0A8X7BL51"/>
<accession>A0A8X7BL51</accession>
<dbReference type="PANTHER" id="PTHR47331:SF5">
    <property type="entry name" value="RIBONUCLEASE H"/>
    <property type="match status" value="1"/>
</dbReference>
<feature type="domain" description="Integrase zinc-binding" evidence="1">
    <location>
        <begin position="535"/>
        <end position="589"/>
    </location>
</feature>
<dbReference type="Pfam" id="PF17921">
    <property type="entry name" value="Integrase_H2C2"/>
    <property type="match status" value="1"/>
</dbReference>
<proteinExistence type="predicted"/>
<dbReference type="EMBL" id="BMAU01021422">
    <property type="protein sequence ID" value="GFY34294.1"/>
    <property type="molecule type" value="Genomic_DNA"/>
</dbReference>
<name>A0A8X7BL51_TRICX</name>
<dbReference type="InterPro" id="IPR043502">
    <property type="entry name" value="DNA/RNA_pol_sf"/>
</dbReference>
<dbReference type="SUPFAM" id="SSF56672">
    <property type="entry name" value="DNA/RNA polymerases"/>
    <property type="match status" value="1"/>
</dbReference>
<dbReference type="Pfam" id="PF05380">
    <property type="entry name" value="Peptidase_A17"/>
    <property type="match status" value="1"/>
</dbReference>
<dbReference type="Proteomes" id="UP000887159">
    <property type="component" value="Unassembled WGS sequence"/>
</dbReference>
<dbReference type="PANTHER" id="PTHR47331">
    <property type="entry name" value="PHD-TYPE DOMAIN-CONTAINING PROTEIN"/>
    <property type="match status" value="1"/>
</dbReference>
<keyword evidence="3" id="KW-1185">Reference proteome</keyword>
<dbReference type="GO" id="GO:0071897">
    <property type="term" value="P:DNA biosynthetic process"/>
    <property type="evidence" value="ECO:0007669"/>
    <property type="project" value="UniProtKB-ARBA"/>
</dbReference>
<sequence>MIWINPDQRKLQRILWRENMDEPIKTFELSTVTYGTTSAPFLATRTLKQLALDEAENFPLGSSVVMSDMYIDDVLTGAETLLEAKELKNQLINIFAKGGMVLHKWCGNNTELIEVSENYDFSDSSEIKVLGVYWNPKHDCFSFRTSLHELNTKRDVLSTIARIYDPLGLLGPVVAKIFLQKLWMLKIDWTDLLPDTINREWRQFVESLQVVNDININRCIVVEQPEVIELHGFSDASQSAYGAVVYCKSITSDGKMLVHLIASKSRVAPTKQTTIPRLELCAAVLLAKLVHRVKQALKLNVTNTFLWSDSMIVLSWIRKESYQLKTFVANRIATIQEMTSSEQWHYVATEDNPADFVSRGMDSLKLKTCELWWNGPKFLMSNQYPQRQIPVAVIKDPGELKNCSDFSNLFLDSATNSFVNNLLNLSNDYFKIIRVLSFICRFVYNCKSKESKGIGPLDLGELKKAEQLLLKLVQKEEFKVEMNGIQNSAMVPSNSRVKTLNPFIDSEGILRVGGRLRNSDINYNQKFPILLPSKHKLTYLIVEYFHKKFLHSGPQSLLYQIRQNFWILNGCNICRKVVHNCVICCKANPTCTDQIMADLPKDRVIKNYPFNVSGVDFCGPFTLSIKGREKVY</sequence>
<gene>
    <name evidence="2" type="primary">AVEN_250348_1</name>
    <name evidence="2" type="ORF">TNCV_2505971</name>
</gene>
<dbReference type="InterPro" id="IPR041588">
    <property type="entry name" value="Integrase_H2C2"/>
</dbReference>
<evidence type="ECO:0000259" key="1">
    <source>
        <dbReference type="Pfam" id="PF17921"/>
    </source>
</evidence>
<dbReference type="InterPro" id="IPR008042">
    <property type="entry name" value="Retrotrans_Pao"/>
</dbReference>
<comment type="caution">
    <text evidence="2">The sequence shown here is derived from an EMBL/GenBank/DDBJ whole genome shotgun (WGS) entry which is preliminary data.</text>
</comment>
<reference evidence="2" key="1">
    <citation type="submission" date="2020-08" db="EMBL/GenBank/DDBJ databases">
        <title>Multicomponent nature underlies the extraordinary mechanical properties of spider dragline silk.</title>
        <authorList>
            <person name="Kono N."/>
            <person name="Nakamura H."/>
            <person name="Mori M."/>
            <person name="Yoshida Y."/>
            <person name="Ohtoshi R."/>
            <person name="Malay A.D."/>
            <person name="Moran D.A.P."/>
            <person name="Tomita M."/>
            <person name="Numata K."/>
            <person name="Arakawa K."/>
        </authorList>
    </citation>
    <scope>NUCLEOTIDE SEQUENCE</scope>
</reference>
<evidence type="ECO:0000313" key="2">
    <source>
        <dbReference type="EMBL" id="GFY34294.1"/>
    </source>
</evidence>
<protein>
    <submittedName>
        <fullName evidence="2">Integrase catalytic domain-containing protein</fullName>
    </submittedName>
</protein>